<dbReference type="EMBL" id="CAJVPU010000504">
    <property type="protein sequence ID" value="CAG8452567.1"/>
    <property type="molecule type" value="Genomic_DNA"/>
</dbReference>
<protein>
    <submittedName>
        <fullName evidence="1">6824_t:CDS:1</fullName>
    </submittedName>
</protein>
<accession>A0ACA9K4W3</accession>
<proteinExistence type="predicted"/>
<evidence type="ECO:0000313" key="2">
    <source>
        <dbReference type="Proteomes" id="UP000789702"/>
    </source>
</evidence>
<keyword evidence="2" id="KW-1185">Reference proteome</keyword>
<comment type="caution">
    <text evidence="1">The sequence shown here is derived from an EMBL/GenBank/DDBJ whole genome shotgun (WGS) entry which is preliminary data.</text>
</comment>
<reference evidence="1" key="1">
    <citation type="submission" date="2021-06" db="EMBL/GenBank/DDBJ databases">
        <authorList>
            <person name="Kallberg Y."/>
            <person name="Tangrot J."/>
            <person name="Rosling A."/>
        </authorList>
    </citation>
    <scope>NUCLEOTIDE SEQUENCE</scope>
    <source>
        <strain evidence="1">IL203A</strain>
    </source>
</reference>
<organism evidence="1 2">
    <name type="scientific">Dentiscutata heterogama</name>
    <dbReference type="NCBI Taxonomy" id="1316150"/>
    <lineage>
        <taxon>Eukaryota</taxon>
        <taxon>Fungi</taxon>
        <taxon>Fungi incertae sedis</taxon>
        <taxon>Mucoromycota</taxon>
        <taxon>Glomeromycotina</taxon>
        <taxon>Glomeromycetes</taxon>
        <taxon>Diversisporales</taxon>
        <taxon>Gigasporaceae</taxon>
        <taxon>Dentiscutata</taxon>
    </lineage>
</organism>
<name>A0ACA9K4W3_9GLOM</name>
<dbReference type="Proteomes" id="UP000789702">
    <property type="component" value="Unassembled WGS sequence"/>
</dbReference>
<sequence length="225" mass="26500">MSLKTTLIFDFDGLLVNSEKEYFQIISKIFKTFQVDYKWSDHAEQLGKTRQESNTILVNIINEKIINKSKRIKVDDFKKIRKKFIPKFNDLELIPYVKEFVENLHKAGVKIVIATNSSRDEFEKKTTKFIDFISIFDEIFCGDDVEVTKFGYNNKYKAVLNYMSLSPKECLVFEDSPHGVYLASSQNIDVIWVQDKLMKEYFECNHKDLCEHDNVHIFSSFKDNQ</sequence>
<evidence type="ECO:0000313" key="1">
    <source>
        <dbReference type="EMBL" id="CAG8452567.1"/>
    </source>
</evidence>
<gene>
    <name evidence="1" type="ORF">DHETER_LOCUS905</name>
</gene>